<reference evidence="9 10" key="1">
    <citation type="submission" date="2022-05" db="EMBL/GenBank/DDBJ databases">
        <authorList>
            <consortium name="Genoscope - CEA"/>
            <person name="William W."/>
        </authorList>
    </citation>
    <scope>NUCLEOTIDE SEQUENCE [LARGE SCALE GENOMIC DNA]</scope>
</reference>
<dbReference type="Proteomes" id="UP001159427">
    <property type="component" value="Unassembled WGS sequence"/>
</dbReference>
<dbReference type="InterPro" id="IPR001846">
    <property type="entry name" value="VWF_type-D"/>
</dbReference>
<protein>
    <recommendedName>
        <fullName evidence="11">BMP-binding endothelial regulator protein</fullName>
    </recommendedName>
</protein>
<dbReference type="CDD" id="cd19941">
    <property type="entry name" value="TIL"/>
    <property type="match status" value="1"/>
</dbReference>
<keyword evidence="4" id="KW-0677">Repeat</keyword>
<feature type="chain" id="PRO_5045551536" description="BMP-binding endothelial regulator protein" evidence="6">
    <location>
        <begin position="27"/>
        <end position="501"/>
    </location>
</feature>
<keyword evidence="2" id="KW-0964">Secreted</keyword>
<dbReference type="SUPFAM" id="SSF57567">
    <property type="entry name" value="Serine protease inhibitors"/>
    <property type="match status" value="1"/>
</dbReference>
<dbReference type="InterPro" id="IPR001007">
    <property type="entry name" value="VWF_dom"/>
</dbReference>
<dbReference type="SUPFAM" id="SSF57603">
    <property type="entry name" value="FnI-like domain"/>
    <property type="match status" value="2"/>
</dbReference>
<feature type="domain" description="VWFC" evidence="7">
    <location>
        <begin position="100"/>
        <end position="162"/>
    </location>
</feature>
<evidence type="ECO:0000256" key="2">
    <source>
        <dbReference type="ARBA" id="ARBA00022525"/>
    </source>
</evidence>
<evidence type="ECO:0000259" key="7">
    <source>
        <dbReference type="PROSITE" id="PS50184"/>
    </source>
</evidence>
<dbReference type="InterPro" id="IPR002919">
    <property type="entry name" value="TIL_dom"/>
</dbReference>
<dbReference type="InterPro" id="IPR052424">
    <property type="entry name" value="Kielin_Chordin-BMP_Reg"/>
</dbReference>
<dbReference type="InterPro" id="IPR014853">
    <property type="entry name" value="VWF/SSPO/ZAN-like_Cys-rich_dom"/>
</dbReference>
<evidence type="ECO:0000256" key="3">
    <source>
        <dbReference type="ARBA" id="ARBA00022729"/>
    </source>
</evidence>
<dbReference type="InterPro" id="IPR036084">
    <property type="entry name" value="Ser_inhib-like_sf"/>
</dbReference>
<comment type="subcellular location">
    <subcellularLocation>
        <location evidence="1">Secreted</location>
    </subcellularLocation>
</comment>
<evidence type="ECO:0000313" key="9">
    <source>
        <dbReference type="EMBL" id="CAH3016064.1"/>
    </source>
</evidence>
<accession>A0ABN8LKC4</accession>
<gene>
    <name evidence="9" type="ORF">PEVE_00025276</name>
</gene>
<keyword evidence="10" id="KW-1185">Reference proteome</keyword>
<dbReference type="PROSITE" id="PS51233">
    <property type="entry name" value="VWFD"/>
    <property type="match status" value="1"/>
</dbReference>
<sequence length="501" mass="56006">MFHSRQANLQLLASAAFLLLISLAASTTPGLEGSLVSCSVENEVIDLPIGPGNPCFVCRCKNKSVECTKEVCPRLTACKGEIKKPEGKCCPVCSETRESTPCTHQRRTFKNNESWFIEGCQICHCKNTTVTCEPQKCSPGSLKCPKGKKPGQVPGACCPQCIEESGVCTSYGDPHYQTFDRQMFNFHGTCRYQLTSDCVSDQFTIRMRNERRYSNVYAWSKALTIHMGGSVIVLHKDLQVKVNKTTVDLPYYHLPSFQIIKGSFTITLVSQIGLQVQWDGNGFIEIHVPKSFMGKVCGLCGNFNGDSKDDFMLRNGRRAISAQEFGEGWSLGRRNPGCEKLPSEPRDSITSKCSNRPRVYWRAHKRCWPIKKQFANCHKKVKPHLYYTSCISDVCQCSGRRCECEALMAYARLCRREGVTINWGRRNTCGVSCKGGSVFDDCVPSCQRTCDNRFDISVPCPSSSCVPGCRCPAGTVWNSQRTKCVQLWDCPPQVRELNTII</sequence>
<dbReference type="PANTHER" id="PTHR46698:SF4">
    <property type="entry name" value="CROSSVEINLESS 2"/>
    <property type="match status" value="1"/>
</dbReference>
<feature type="domain" description="VWFD" evidence="8">
    <location>
        <begin position="166"/>
        <end position="339"/>
    </location>
</feature>
<comment type="caution">
    <text evidence="9">The sequence shown here is derived from an EMBL/GenBank/DDBJ whole genome shotgun (WGS) entry which is preliminary data.</text>
</comment>
<evidence type="ECO:0000256" key="4">
    <source>
        <dbReference type="ARBA" id="ARBA00022737"/>
    </source>
</evidence>
<keyword evidence="5" id="KW-1015">Disulfide bond</keyword>
<dbReference type="Pfam" id="PF00093">
    <property type="entry name" value="VWC"/>
    <property type="match status" value="1"/>
</dbReference>
<organism evidence="9 10">
    <name type="scientific">Porites evermanni</name>
    <dbReference type="NCBI Taxonomy" id="104178"/>
    <lineage>
        <taxon>Eukaryota</taxon>
        <taxon>Metazoa</taxon>
        <taxon>Cnidaria</taxon>
        <taxon>Anthozoa</taxon>
        <taxon>Hexacorallia</taxon>
        <taxon>Scleractinia</taxon>
        <taxon>Fungiina</taxon>
        <taxon>Poritidae</taxon>
        <taxon>Porites</taxon>
    </lineage>
</organism>
<proteinExistence type="predicted"/>
<dbReference type="Gene3D" id="6.20.200.20">
    <property type="match status" value="2"/>
</dbReference>
<dbReference type="Pfam" id="PF00094">
    <property type="entry name" value="VWD"/>
    <property type="match status" value="1"/>
</dbReference>
<evidence type="ECO:0000313" key="10">
    <source>
        <dbReference type="Proteomes" id="UP001159427"/>
    </source>
</evidence>
<dbReference type="EMBL" id="CALNXI010000034">
    <property type="protein sequence ID" value="CAH3016064.1"/>
    <property type="molecule type" value="Genomic_DNA"/>
</dbReference>
<evidence type="ECO:0000256" key="5">
    <source>
        <dbReference type="ARBA" id="ARBA00023157"/>
    </source>
</evidence>
<evidence type="ECO:0008006" key="11">
    <source>
        <dbReference type="Google" id="ProtNLM"/>
    </source>
</evidence>
<evidence type="ECO:0000259" key="8">
    <source>
        <dbReference type="PROSITE" id="PS51233"/>
    </source>
</evidence>
<feature type="signal peptide" evidence="6">
    <location>
        <begin position="1"/>
        <end position="26"/>
    </location>
</feature>
<dbReference type="SMART" id="SM00216">
    <property type="entry name" value="VWD"/>
    <property type="match status" value="1"/>
</dbReference>
<evidence type="ECO:0000256" key="1">
    <source>
        <dbReference type="ARBA" id="ARBA00004613"/>
    </source>
</evidence>
<evidence type="ECO:0000256" key="6">
    <source>
        <dbReference type="SAM" id="SignalP"/>
    </source>
</evidence>
<dbReference type="SMART" id="SM00214">
    <property type="entry name" value="VWC"/>
    <property type="match status" value="2"/>
</dbReference>
<keyword evidence="3 6" id="KW-0732">Signal</keyword>
<dbReference type="Gene3D" id="2.10.25.10">
    <property type="entry name" value="Laminin"/>
    <property type="match status" value="1"/>
</dbReference>
<name>A0ABN8LKC4_9CNID</name>
<dbReference type="Pfam" id="PF08742">
    <property type="entry name" value="C8"/>
    <property type="match status" value="1"/>
</dbReference>
<dbReference type="Pfam" id="PF01826">
    <property type="entry name" value="TIL"/>
    <property type="match status" value="1"/>
</dbReference>
<dbReference type="PANTHER" id="PTHR46698">
    <property type="entry name" value="CROSSVEINLESS 2"/>
    <property type="match status" value="1"/>
</dbReference>
<dbReference type="PROSITE" id="PS50184">
    <property type="entry name" value="VWFC_2"/>
    <property type="match status" value="1"/>
</dbReference>
<dbReference type="PROSITE" id="PS01208">
    <property type="entry name" value="VWFC_1"/>
    <property type="match status" value="2"/>
</dbReference>
<dbReference type="SMART" id="SM00832">
    <property type="entry name" value="C8"/>
    <property type="match status" value="1"/>
</dbReference>